<dbReference type="CDD" id="cd06257">
    <property type="entry name" value="DnaJ"/>
    <property type="match status" value="1"/>
</dbReference>
<dbReference type="PRINTS" id="PR00625">
    <property type="entry name" value="JDOMAIN"/>
</dbReference>
<organism evidence="2 3">
    <name type="scientific">Monosiga brevicollis</name>
    <name type="common">Choanoflagellate</name>
    <dbReference type="NCBI Taxonomy" id="81824"/>
    <lineage>
        <taxon>Eukaryota</taxon>
        <taxon>Choanoflagellata</taxon>
        <taxon>Craspedida</taxon>
        <taxon>Salpingoecidae</taxon>
        <taxon>Monosiga</taxon>
    </lineage>
</organism>
<dbReference type="Proteomes" id="UP000001357">
    <property type="component" value="Unassembled WGS sequence"/>
</dbReference>
<proteinExistence type="predicted"/>
<dbReference type="OMA" id="AMESSWN"/>
<dbReference type="InterPro" id="IPR053025">
    <property type="entry name" value="Mito_ATP_Synthase-Asso"/>
</dbReference>
<dbReference type="AlphaFoldDB" id="A9UXX4"/>
<dbReference type="EMBL" id="CH991549">
    <property type="protein sequence ID" value="EDQ89922.1"/>
    <property type="molecule type" value="Genomic_DNA"/>
</dbReference>
<evidence type="ECO:0000313" key="3">
    <source>
        <dbReference type="Proteomes" id="UP000001357"/>
    </source>
</evidence>
<accession>A9UXX4</accession>
<feature type="domain" description="J" evidence="1">
    <location>
        <begin position="2"/>
        <end position="68"/>
    </location>
</feature>
<dbReference type="PANTHER" id="PTHR44873">
    <property type="entry name" value="DNAJ HOMOLOG SUBFAMILY C MEMBER 30, MITOCHONDRIAL"/>
    <property type="match status" value="1"/>
</dbReference>
<dbReference type="Gene3D" id="1.10.287.110">
    <property type="entry name" value="DnaJ domain"/>
    <property type="match status" value="1"/>
</dbReference>
<name>A9UXX4_MONBE</name>
<dbReference type="PANTHER" id="PTHR44873:SF1">
    <property type="entry name" value="DNAJ HOMOLOG SUBFAMILY C MEMBER 30, MITOCHONDRIAL"/>
    <property type="match status" value="1"/>
</dbReference>
<dbReference type="RefSeq" id="XP_001745344.1">
    <property type="nucleotide sequence ID" value="XM_001745292.1"/>
</dbReference>
<dbReference type="PROSITE" id="PS50076">
    <property type="entry name" value="DNAJ_2"/>
    <property type="match status" value="1"/>
</dbReference>
<dbReference type="SUPFAM" id="SSF46565">
    <property type="entry name" value="Chaperone J-domain"/>
    <property type="match status" value="1"/>
</dbReference>
<feature type="non-terminal residue" evidence="2">
    <location>
        <position position="68"/>
    </location>
</feature>
<dbReference type="InterPro" id="IPR036869">
    <property type="entry name" value="J_dom_sf"/>
</dbReference>
<dbReference type="SMART" id="SM00271">
    <property type="entry name" value="DnaJ"/>
    <property type="match status" value="1"/>
</dbReference>
<evidence type="ECO:0000259" key="1">
    <source>
        <dbReference type="PROSITE" id="PS50076"/>
    </source>
</evidence>
<dbReference type="InParanoid" id="A9UXX4"/>
<dbReference type="InterPro" id="IPR001623">
    <property type="entry name" value="DnaJ_domain"/>
</dbReference>
<gene>
    <name evidence="2" type="ORF">MONBRDRAFT_3642</name>
</gene>
<protein>
    <recommendedName>
        <fullName evidence="1">J domain-containing protein</fullName>
    </recommendedName>
</protein>
<keyword evidence="3" id="KW-1185">Reference proteome</keyword>
<dbReference type="GeneID" id="5890636"/>
<dbReference type="KEGG" id="mbr:MONBRDRAFT_3642"/>
<sequence>TTLYEELGVPDNAAEGTIRRAYYLLSKIHHPDRQNGTDGTSASTPERFLAIAAAYKVLIDPEQRRRYD</sequence>
<evidence type="ECO:0000313" key="2">
    <source>
        <dbReference type="EMBL" id="EDQ89922.1"/>
    </source>
</evidence>
<dbReference type="Pfam" id="PF00226">
    <property type="entry name" value="DnaJ"/>
    <property type="match status" value="1"/>
</dbReference>
<reference evidence="2 3" key="1">
    <citation type="journal article" date="2008" name="Nature">
        <title>The genome of the choanoflagellate Monosiga brevicollis and the origin of metazoans.</title>
        <authorList>
            <consortium name="JGI Sequencing"/>
            <person name="King N."/>
            <person name="Westbrook M.J."/>
            <person name="Young S.L."/>
            <person name="Kuo A."/>
            <person name="Abedin M."/>
            <person name="Chapman J."/>
            <person name="Fairclough S."/>
            <person name="Hellsten U."/>
            <person name="Isogai Y."/>
            <person name="Letunic I."/>
            <person name="Marr M."/>
            <person name="Pincus D."/>
            <person name="Putnam N."/>
            <person name="Rokas A."/>
            <person name="Wright K.J."/>
            <person name="Zuzow R."/>
            <person name="Dirks W."/>
            <person name="Good M."/>
            <person name="Goodstein D."/>
            <person name="Lemons D."/>
            <person name="Li W."/>
            <person name="Lyons J.B."/>
            <person name="Morris A."/>
            <person name="Nichols S."/>
            <person name="Richter D.J."/>
            <person name="Salamov A."/>
            <person name="Bork P."/>
            <person name="Lim W.A."/>
            <person name="Manning G."/>
            <person name="Miller W.T."/>
            <person name="McGinnis W."/>
            <person name="Shapiro H."/>
            <person name="Tjian R."/>
            <person name="Grigoriev I.V."/>
            <person name="Rokhsar D."/>
        </authorList>
    </citation>
    <scope>NUCLEOTIDE SEQUENCE [LARGE SCALE GENOMIC DNA]</scope>
    <source>
        <strain evidence="3">MX1 / ATCC 50154</strain>
    </source>
</reference>
<feature type="non-terminal residue" evidence="2">
    <location>
        <position position="1"/>
    </location>
</feature>
<dbReference type="STRING" id="81824.A9UXX4"/>